<proteinExistence type="predicted"/>
<evidence type="ECO:0000313" key="3">
    <source>
        <dbReference type="Proteomes" id="UP001054889"/>
    </source>
</evidence>
<comment type="caution">
    <text evidence="2">The sequence shown here is derived from an EMBL/GenBank/DDBJ whole genome shotgun (WGS) entry which is preliminary data.</text>
</comment>
<reference evidence="2" key="2">
    <citation type="submission" date="2021-12" db="EMBL/GenBank/DDBJ databases">
        <title>Resequencing data analysis of finger millet.</title>
        <authorList>
            <person name="Hatakeyama M."/>
            <person name="Aluri S."/>
            <person name="Balachadran M.T."/>
            <person name="Sivarajan S.R."/>
            <person name="Poveda L."/>
            <person name="Shimizu-Inatsugi R."/>
            <person name="Schlapbach R."/>
            <person name="Sreeman S.M."/>
            <person name="Shimizu K.K."/>
        </authorList>
    </citation>
    <scope>NUCLEOTIDE SEQUENCE</scope>
</reference>
<dbReference type="SUPFAM" id="SSF81383">
    <property type="entry name" value="F-box domain"/>
    <property type="match status" value="1"/>
</dbReference>
<dbReference type="EMBL" id="BQKI01000098">
    <property type="protein sequence ID" value="GJN39455.1"/>
    <property type="molecule type" value="Genomic_DNA"/>
</dbReference>
<keyword evidence="3" id="KW-1185">Reference proteome</keyword>
<dbReference type="PANTHER" id="PTHR38926">
    <property type="entry name" value="F-BOX DOMAIN CONTAINING PROTEIN, EXPRESSED"/>
    <property type="match status" value="1"/>
</dbReference>
<dbReference type="PROSITE" id="PS50181">
    <property type="entry name" value="FBOX"/>
    <property type="match status" value="1"/>
</dbReference>
<dbReference type="PANTHER" id="PTHR38926:SF2">
    <property type="entry name" value="F-BOX_LRR-REPEAT PROTEIN 21-RELATED"/>
    <property type="match status" value="1"/>
</dbReference>
<name>A0AAV5FXM9_ELECO</name>
<dbReference type="Gene3D" id="1.20.1280.50">
    <property type="match status" value="1"/>
</dbReference>
<dbReference type="Pfam" id="PF12937">
    <property type="entry name" value="F-box-like"/>
    <property type="match status" value="1"/>
</dbReference>
<evidence type="ECO:0000259" key="1">
    <source>
        <dbReference type="PROSITE" id="PS50181"/>
    </source>
</evidence>
<protein>
    <recommendedName>
        <fullName evidence="1">F-box domain-containing protein</fullName>
    </recommendedName>
</protein>
<dbReference type="SUPFAM" id="SSF52047">
    <property type="entry name" value="RNI-like"/>
    <property type="match status" value="1"/>
</dbReference>
<accession>A0AAV5FXM9</accession>
<evidence type="ECO:0000313" key="2">
    <source>
        <dbReference type="EMBL" id="GJN39455.1"/>
    </source>
</evidence>
<sequence>MASSRCCRCRCEQTSTGWATLPRDILVIVFLKLGPREIMRGAEFACKHWRRAALYEPELWRNVEMPKVGKWCRGWRAMVRAAVERGAGQCVSFSGPCDNLSLLHLVECAPSLRSLDLFDFVASKHVLTEVIMRFDLLEDLEISPEYDCSYQSTKLFLPVCQACPQLKRLVLADQELNYDDTVQIHDNERKLKVPVMPRLRYLELSYCEIIIPTVLVDILDICPRLNFLHVSSYLSFPHEIRHGLDEKIRIKCPEMTDLTLPGDGLTDDSDEGAEDYNRHCSVKDYCDTAVYLSKNCGWIDENEINSYRRALRSYFSIREQNFSHQLQLKFEKHLHYGLMYQ</sequence>
<dbReference type="InterPro" id="IPR036047">
    <property type="entry name" value="F-box-like_dom_sf"/>
</dbReference>
<dbReference type="InterPro" id="IPR001810">
    <property type="entry name" value="F-box_dom"/>
</dbReference>
<gene>
    <name evidence="2" type="primary">gb28576</name>
    <name evidence="2" type="ORF">PR202_gb28576</name>
</gene>
<dbReference type="InterPro" id="IPR032675">
    <property type="entry name" value="LRR_dom_sf"/>
</dbReference>
<reference evidence="2" key="1">
    <citation type="journal article" date="2018" name="DNA Res.">
        <title>Multiple hybrid de novo genome assembly of finger millet, an orphan allotetraploid crop.</title>
        <authorList>
            <person name="Hatakeyama M."/>
            <person name="Aluri S."/>
            <person name="Balachadran M.T."/>
            <person name="Sivarajan S.R."/>
            <person name="Patrignani A."/>
            <person name="Gruter S."/>
            <person name="Poveda L."/>
            <person name="Shimizu-Inatsugi R."/>
            <person name="Baeten J."/>
            <person name="Francoijs K.J."/>
            <person name="Nataraja K.N."/>
            <person name="Reddy Y.A.N."/>
            <person name="Phadnis S."/>
            <person name="Ravikumar R.L."/>
            <person name="Schlapbach R."/>
            <person name="Sreeman S.M."/>
            <person name="Shimizu K.K."/>
        </authorList>
    </citation>
    <scope>NUCLEOTIDE SEQUENCE</scope>
</reference>
<dbReference type="Proteomes" id="UP001054889">
    <property type="component" value="Unassembled WGS sequence"/>
</dbReference>
<organism evidence="2 3">
    <name type="scientific">Eleusine coracana subsp. coracana</name>
    <dbReference type="NCBI Taxonomy" id="191504"/>
    <lineage>
        <taxon>Eukaryota</taxon>
        <taxon>Viridiplantae</taxon>
        <taxon>Streptophyta</taxon>
        <taxon>Embryophyta</taxon>
        <taxon>Tracheophyta</taxon>
        <taxon>Spermatophyta</taxon>
        <taxon>Magnoliopsida</taxon>
        <taxon>Liliopsida</taxon>
        <taxon>Poales</taxon>
        <taxon>Poaceae</taxon>
        <taxon>PACMAD clade</taxon>
        <taxon>Chloridoideae</taxon>
        <taxon>Cynodonteae</taxon>
        <taxon>Eleusininae</taxon>
        <taxon>Eleusine</taxon>
    </lineage>
</organism>
<dbReference type="AlphaFoldDB" id="A0AAV5FXM9"/>
<dbReference type="Gene3D" id="3.80.10.10">
    <property type="entry name" value="Ribonuclease Inhibitor"/>
    <property type="match status" value="1"/>
</dbReference>
<feature type="domain" description="F-box" evidence="1">
    <location>
        <begin position="15"/>
        <end position="63"/>
    </location>
</feature>